<feature type="compositionally biased region" description="Low complexity" evidence="1">
    <location>
        <begin position="275"/>
        <end position="309"/>
    </location>
</feature>
<feature type="region of interest" description="Disordered" evidence="1">
    <location>
        <begin position="424"/>
        <end position="459"/>
    </location>
</feature>
<dbReference type="RefSeq" id="XP_038054966.1">
    <property type="nucleotide sequence ID" value="XM_038199038.1"/>
</dbReference>
<feature type="region of interest" description="Disordered" evidence="1">
    <location>
        <begin position="110"/>
        <end position="335"/>
    </location>
</feature>
<evidence type="ECO:0000256" key="1">
    <source>
        <dbReference type="SAM" id="MobiDB-lite"/>
    </source>
</evidence>
<feature type="compositionally biased region" description="Polar residues" evidence="1">
    <location>
        <begin position="199"/>
        <end position="226"/>
    </location>
</feature>
<dbReference type="EnsemblMetazoa" id="XM_038199038.1">
    <property type="protein sequence ID" value="XP_038054966.1"/>
    <property type="gene ID" value="LOC119727176"/>
</dbReference>
<name>A0A913ZV67_PATMI</name>
<dbReference type="GeneID" id="119727176"/>
<dbReference type="Proteomes" id="UP000887568">
    <property type="component" value="Unplaced"/>
</dbReference>
<feature type="compositionally biased region" description="Basic residues" evidence="1">
    <location>
        <begin position="310"/>
        <end position="321"/>
    </location>
</feature>
<organism evidence="2 3">
    <name type="scientific">Patiria miniata</name>
    <name type="common">Bat star</name>
    <name type="synonym">Asterina miniata</name>
    <dbReference type="NCBI Taxonomy" id="46514"/>
    <lineage>
        <taxon>Eukaryota</taxon>
        <taxon>Metazoa</taxon>
        <taxon>Echinodermata</taxon>
        <taxon>Eleutherozoa</taxon>
        <taxon>Asterozoa</taxon>
        <taxon>Asteroidea</taxon>
        <taxon>Valvatacea</taxon>
        <taxon>Valvatida</taxon>
        <taxon>Asterinidae</taxon>
        <taxon>Patiria</taxon>
    </lineage>
</organism>
<sequence>MGSRSEKKQPGALVGEKSQTVFSANWKLDAMLLKNLQMLDVSKHRVGHRISMDQRVVNKRFQTKLYRSKITHARMTNNRDLLRELIHRDNYTFNTSVGGQDDQYTVTISPTQKSPVDQEESTAHETLKYGKGKGVRPAATSIVVVEPNADGTHGTAAVREADTTSVPGNKRPSSSASLARKTVTRRSSPVADMPHKQDSQLTLQESTGPKSEQTQSDDQIADSQRGNKTRQRVILDDRRKLRPNTAYPSSSKATRVAQTIRPKTALARQDSRLRAASSQDVQTSSSSSSLTPAAAKRPTTATQRPTSATPRRRTPSSRQQKHTMPSIFGEDKRPTLLDINQDRLARANFPDRVKHFSTSLQGLQTDPDQTVDYYTHRLLENLRGGRGPRQFIESDAEKRDAQRSIGNLNAVNMTFGNIKKIESGDNRVRRSDDSPVKARLRAWGSDDDDSDNLDDDDNS</sequence>
<dbReference type="OrthoDB" id="6125732at2759"/>
<proteinExistence type="predicted"/>
<keyword evidence="3" id="KW-1185">Reference proteome</keyword>
<evidence type="ECO:0000313" key="2">
    <source>
        <dbReference type="EnsemblMetazoa" id="XP_038054966.1"/>
    </source>
</evidence>
<dbReference type="AlphaFoldDB" id="A0A913ZV67"/>
<accession>A0A913ZV67</accession>
<feature type="compositionally biased region" description="Basic and acidic residues" evidence="1">
    <location>
        <begin position="424"/>
        <end position="436"/>
    </location>
</feature>
<dbReference type="OMA" id="SANWKLD"/>
<feature type="compositionally biased region" description="Acidic residues" evidence="1">
    <location>
        <begin position="445"/>
        <end position="459"/>
    </location>
</feature>
<reference evidence="2" key="1">
    <citation type="submission" date="2022-11" db="UniProtKB">
        <authorList>
            <consortium name="EnsemblMetazoa"/>
        </authorList>
    </citation>
    <scope>IDENTIFICATION</scope>
</reference>
<feature type="compositionally biased region" description="Polar residues" evidence="1">
    <location>
        <begin position="246"/>
        <end position="257"/>
    </location>
</feature>
<feature type="compositionally biased region" description="Polar residues" evidence="1">
    <location>
        <begin position="163"/>
        <end position="177"/>
    </location>
</feature>
<protein>
    <submittedName>
        <fullName evidence="2">Uncharacterized protein</fullName>
    </submittedName>
</protein>
<evidence type="ECO:0000313" key="3">
    <source>
        <dbReference type="Proteomes" id="UP000887568"/>
    </source>
</evidence>